<evidence type="ECO:0000313" key="3">
    <source>
        <dbReference type="Proteomes" id="UP000655044"/>
    </source>
</evidence>
<dbReference type="InterPro" id="IPR011009">
    <property type="entry name" value="Kinase-like_dom_sf"/>
</dbReference>
<dbReference type="SUPFAM" id="SSF56112">
    <property type="entry name" value="Protein kinase-like (PK-like)"/>
    <property type="match status" value="1"/>
</dbReference>
<protein>
    <recommendedName>
        <fullName evidence="1">Aminoglycoside phosphotransferase domain-containing protein</fullName>
    </recommendedName>
</protein>
<dbReference type="Pfam" id="PF01636">
    <property type="entry name" value="APH"/>
    <property type="match status" value="1"/>
</dbReference>
<comment type="caution">
    <text evidence="2">The sequence shown here is derived from an EMBL/GenBank/DDBJ whole genome shotgun (WGS) entry which is preliminary data.</text>
</comment>
<dbReference type="EMBL" id="BOOI01000001">
    <property type="protein sequence ID" value="GIH81638.1"/>
    <property type="molecule type" value="Genomic_DNA"/>
</dbReference>
<proteinExistence type="predicted"/>
<dbReference type="InterPro" id="IPR002575">
    <property type="entry name" value="Aminoglycoside_PTrfase"/>
</dbReference>
<evidence type="ECO:0000313" key="2">
    <source>
        <dbReference type="EMBL" id="GIH81638.1"/>
    </source>
</evidence>
<dbReference type="Gene3D" id="3.90.1200.10">
    <property type="match status" value="1"/>
</dbReference>
<keyword evidence="3" id="KW-1185">Reference proteome</keyword>
<name>A0A8J3RUY2_PLARO</name>
<organism evidence="2 3">
    <name type="scientific">Planobispora rosea</name>
    <dbReference type="NCBI Taxonomy" id="35762"/>
    <lineage>
        <taxon>Bacteria</taxon>
        <taxon>Bacillati</taxon>
        <taxon>Actinomycetota</taxon>
        <taxon>Actinomycetes</taxon>
        <taxon>Streptosporangiales</taxon>
        <taxon>Streptosporangiaceae</taxon>
        <taxon>Planobispora</taxon>
    </lineage>
</organism>
<reference evidence="2" key="1">
    <citation type="submission" date="2021-01" db="EMBL/GenBank/DDBJ databases">
        <title>Whole genome shotgun sequence of Planobispora rosea NBRC 15558.</title>
        <authorList>
            <person name="Komaki H."/>
            <person name="Tamura T."/>
        </authorList>
    </citation>
    <scope>NUCLEOTIDE SEQUENCE</scope>
    <source>
        <strain evidence="2">NBRC 15558</strain>
    </source>
</reference>
<accession>A0A8J3RUY2</accession>
<dbReference type="Proteomes" id="UP000655044">
    <property type="component" value="Unassembled WGS sequence"/>
</dbReference>
<sequence length="283" mass="30940">MSDQVPAELLEIADALMPGVPLDTARLRKGGMHDVVLIPGVAAVRISQRPLGTAELPRRTELLRVIAASGLPFAVPEPLTPVTMFGERAAVAVSWLDGAGLPEGVGDPERIGELLRALRELPVTSELRAVLGTPRTCADGHHWSEILAEEVLPRLPGRWRGEGRRRLEAALALEPVPDSLIHGDLVGDNVHWSEDGKLVGVLDWDRAHLFDPAVDAAFMAWHGWDTIRKAVDGDTYRRAQVWDRTFGVTHFVAALGGRPLANIESYVRHIVAWLEQNPDPQSP</sequence>
<evidence type="ECO:0000259" key="1">
    <source>
        <dbReference type="Pfam" id="PF01636"/>
    </source>
</evidence>
<dbReference type="AlphaFoldDB" id="A0A8J3RUY2"/>
<gene>
    <name evidence="2" type="ORF">Pro02_00460</name>
</gene>
<feature type="domain" description="Aminoglycoside phosphotransferase" evidence="1">
    <location>
        <begin position="44"/>
        <end position="240"/>
    </location>
</feature>